<dbReference type="STRING" id="102285.A0A0R3TEY4"/>
<reference evidence="1 2" key="2">
    <citation type="submission" date="2018-11" db="EMBL/GenBank/DDBJ databases">
        <authorList>
            <consortium name="Pathogen Informatics"/>
        </authorList>
    </citation>
    <scope>NUCLEOTIDE SEQUENCE [LARGE SCALE GENOMIC DNA]</scope>
</reference>
<protein>
    <submittedName>
        <fullName evidence="3">28S ribosomal protein S24, mitochondrial</fullName>
    </submittedName>
</protein>
<accession>A0A0R3TEY4</accession>
<dbReference type="EMBL" id="UZAE01005050">
    <property type="protein sequence ID" value="VDO01481.1"/>
    <property type="molecule type" value="Genomic_DNA"/>
</dbReference>
<organism evidence="3">
    <name type="scientific">Rodentolepis nana</name>
    <name type="common">Dwarf tapeworm</name>
    <name type="synonym">Hymenolepis nana</name>
    <dbReference type="NCBI Taxonomy" id="102285"/>
    <lineage>
        <taxon>Eukaryota</taxon>
        <taxon>Metazoa</taxon>
        <taxon>Spiralia</taxon>
        <taxon>Lophotrochozoa</taxon>
        <taxon>Platyhelminthes</taxon>
        <taxon>Cestoda</taxon>
        <taxon>Eucestoda</taxon>
        <taxon>Cyclophyllidea</taxon>
        <taxon>Hymenolepididae</taxon>
        <taxon>Rodentolepis</taxon>
    </lineage>
</organism>
<evidence type="ECO:0000313" key="3">
    <source>
        <dbReference type="WBParaSite" id="HNAJ_0000562301-mRNA-1"/>
    </source>
</evidence>
<reference evidence="3" key="1">
    <citation type="submission" date="2017-02" db="UniProtKB">
        <authorList>
            <consortium name="WormBaseParasite"/>
        </authorList>
    </citation>
    <scope>IDENTIFICATION</scope>
</reference>
<gene>
    <name evidence="1" type="ORF">HNAJ_LOCUS5621</name>
</gene>
<evidence type="ECO:0000313" key="1">
    <source>
        <dbReference type="EMBL" id="VDO01481.1"/>
    </source>
</evidence>
<name>A0A0R3TEY4_RODNA</name>
<keyword evidence="2" id="KW-1185">Reference proteome</keyword>
<dbReference type="WBParaSite" id="HNAJ_0000562301-mRNA-1">
    <property type="protein sequence ID" value="HNAJ_0000562301-mRNA-1"/>
    <property type="gene ID" value="HNAJ_0000562301"/>
</dbReference>
<dbReference type="OrthoDB" id="3549410at2759"/>
<dbReference type="Proteomes" id="UP000278807">
    <property type="component" value="Unassembled WGS sequence"/>
</dbReference>
<proteinExistence type="predicted"/>
<dbReference type="AlphaFoldDB" id="A0A0R3TEY4"/>
<sequence length="101" mass="11931">MSFHTMKTLIRREFKTSRCIELKTRTKEKQWTVTLSDIPNWPRIKAIAEFRLRTGHDPLAKHLHKLGVYTQPKCPLSNQQEEMEKTHLIQCPALKTMTETQ</sequence>
<evidence type="ECO:0000313" key="2">
    <source>
        <dbReference type="Proteomes" id="UP000278807"/>
    </source>
</evidence>